<dbReference type="GO" id="GO:0008236">
    <property type="term" value="F:serine-type peptidase activity"/>
    <property type="evidence" value="ECO:0007669"/>
    <property type="project" value="InterPro"/>
</dbReference>
<dbReference type="EnsemblBacteria" id="ABF40154">
    <property type="protein sequence ID" value="ABF40154"/>
    <property type="gene ID" value="Acid345_1151"/>
</dbReference>
<reference evidence="3 4" key="1">
    <citation type="journal article" date="2009" name="Appl. Environ. Microbiol.">
        <title>Three genomes from the phylum Acidobacteria provide insight into the lifestyles of these microorganisms in soils.</title>
        <authorList>
            <person name="Ward N.L."/>
            <person name="Challacombe J.F."/>
            <person name="Janssen P.H."/>
            <person name="Henrissat B."/>
            <person name="Coutinho P.M."/>
            <person name="Wu M."/>
            <person name="Xie G."/>
            <person name="Haft D.H."/>
            <person name="Sait M."/>
            <person name="Badger J."/>
            <person name="Barabote R.D."/>
            <person name="Bradley B."/>
            <person name="Brettin T.S."/>
            <person name="Brinkac L.M."/>
            <person name="Bruce D."/>
            <person name="Creasy T."/>
            <person name="Daugherty S.C."/>
            <person name="Davidsen T.M."/>
            <person name="DeBoy R.T."/>
            <person name="Detter J.C."/>
            <person name="Dodson R.J."/>
            <person name="Durkin A.S."/>
            <person name="Ganapathy A."/>
            <person name="Gwinn-Giglio M."/>
            <person name="Han C.S."/>
            <person name="Khouri H."/>
            <person name="Kiss H."/>
            <person name="Kothari S.P."/>
            <person name="Madupu R."/>
            <person name="Nelson K.E."/>
            <person name="Nelson W.C."/>
            <person name="Paulsen I."/>
            <person name="Penn K."/>
            <person name="Ren Q."/>
            <person name="Rosovitz M.J."/>
            <person name="Selengut J.D."/>
            <person name="Shrivastava S."/>
            <person name="Sullivan S.A."/>
            <person name="Tapia R."/>
            <person name="Thompson L.S."/>
            <person name="Watkins K.L."/>
            <person name="Yang Q."/>
            <person name="Yu C."/>
            <person name="Zafar N."/>
            <person name="Zhou L."/>
            <person name="Kuske C.R."/>
        </authorList>
    </citation>
    <scope>NUCLEOTIDE SEQUENCE [LARGE SCALE GENOMIC DNA]</scope>
    <source>
        <strain evidence="3 4">Ellin345</strain>
    </source>
</reference>
<evidence type="ECO:0000313" key="4">
    <source>
        <dbReference type="Proteomes" id="UP000002432"/>
    </source>
</evidence>
<accession>Q1ISJ6</accession>
<sequence>MQVFPQDKTLNRKDTKGNKGFAWGDDLPITGTLRIYSRFQNLFVVSLVKDFALLSSSTMRNRILLSALLIASTFAFPQFTIEQVLSSPFPSELVAAKDASRVAWVFDNRGERNVWIADAPDFKARQLTHYHGDDGQPIAALTISNDGKTILYARGTEVNGGGSSANPQSLTAGAKQQVFAIDVAKGEPRTLGDMGCGEEGCEDIQISPDGKWAAWANKTGILLAPIDGKQQAKKLNELRGELSEPRWSPDGKRLAFVVNRTDHSFIGLQEIGGTEVRYLAPSTNRDDLPRWSADGKQIAFVRQPGVQAKLPLIPVRPHPWSIWVADASTAQGKEVWHSGDQPRDSFPMFIGTSFYFAGDRIVFVSTRDNRNHLYSVPAAGGEATQLTQGNFEVEDVTLSKDQKWITYSSNEYTSDSKDEDRRHLWRVPATGGQRQQLSSGETIEWSPTLVGDKVICLGSSATSPAMPYEVTGSSRRLIAADMLKDFPSNQLVTPQQVIFDSDGLKIHGQLFVPKDGKSTHPALIFTHGGPVRQMMLGFHYMDYYHNAYAMNQYLASKGYVVLSVNYRLGIMYGYDFLNPPNTVWRGAAEYNDVVAGAKYLQSLSNVDKSKIGLWGGSYGGFLTAMGLARNSDIFSAGVDFHGVHDWSAFIGEWENNATAAPDAKEAQKLAFDSSPEASISTWKSPVLLIHGDDDRNVPFSQTTTLAEKLKNQGVEFEELIFPDEIHGFLMFKSWIKAYSVEEQYFDKKLK</sequence>
<dbReference type="Proteomes" id="UP000002432">
    <property type="component" value="Chromosome"/>
</dbReference>
<protein>
    <submittedName>
        <fullName evidence="3">Peptidase S9, prolyl oligopeptidase active site region</fullName>
    </submittedName>
</protein>
<evidence type="ECO:0000259" key="2">
    <source>
        <dbReference type="Pfam" id="PF00930"/>
    </source>
</evidence>
<dbReference type="InterPro" id="IPR002469">
    <property type="entry name" value="Peptidase_S9B_N"/>
</dbReference>
<dbReference type="HOGENOM" id="CLU_395743_0_0_0"/>
<dbReference type="PANTHER" id="PTHR11731">
    <property type="entry name" value="PROTEASE FAMILY S9B,C DIPEPTIDYL-PEPTIDASE IV-RELATED"/>
    <property type="match status" value="1"/>
</dbReference>
<gene>
    <name evidence="3" type="ordered locus">Acid345_1151</name>
</gene>
<dbReference type="EMBL" id="CP000360">
    <property type="protein sequence ID" value="ABF40154.1"/>
    <property type="molecule type" value="Genomic_DNA"/>
</dbReference>
<dbReference type="PANTHER" id="PTHR11731:SF193">
    <property type="entry name" value="DIPEPTIDYL PEPTIDASE 9"/>
    <property type="match status" value="1"/>
</dbReference>
<dbReference type="InterPro" id="IPR011042">
    <property type="entry name" value="6-blade_b-propeller_TolB-like"/>
</dbReference>
<dbReference type="AlphaFoldDB" id="Q1ISJ6"/>
<dbReference type="SUPFAM" id="SSF53474">
    <property type="entry name" value="alpha/beta-Hydrolases"/>
    <property type="match status" value="1"/>
</dbReference>
<dbReference type="Pfam" id="PF00930">
    <property type="entry name" value="DPPIV_N"/>
    <property type="match status" value="1"/>
</dbReference>
<evidence type="ECO:0000259" key="1">
    <source>
        <dbReference type="Pfam" id="PF00326"/>
    </source>
</evidence>
<dbReference type="InterPro" id="IPR011659">
    <property type="entry name" value="WD40"/>
</dbReference>
<dbReference type="Pfam" id="PF07676">
    <property type="entry name" value="PD40"/>
    <property type="match status" value="2"/>
</dbReference>
<dbReference type="InterPro" id="IPR050278">
    <property type="entry name" value="Serine_Prot_S9B/DPPIV"/>
</dbReference>
<dbReference type="Gene3D" id="2.120.10.30">
    <property type="entry name" value="TolB, C-terminal domain"/>
    <property type="match status" value="2"/>
</dbReference>
<dbReference type="SUPFAM" id="SSF82171">
    <property type="entry name" value="DPP6 N-terminal domain-like"/>
    <property type="match status" value="1"/>
</dbReference>
<proteinExistence type="predicted"/>
<dbReference type="eggNOG" id="COG0823">
    <property type="taxonomic scope" value="Bacteria"/>
</dbReference>
<dbReference type="Pfam" id="PF00326">
    <property type="entry name" value="Peptidase_S9"/>
    <property type="match status" value="1"/>
</dbReference>
<dbReference type="InterPro" id="IPR001375">
    <property type="entry name" value="Peptidase_S9_cat"/>
</dbReference>
<feature type="domain" description="Dipeptidylpeptidase IV N-terminal" evidence="2">
    <location>
        <begin position="350"/>
        <end position="443"/>
    </location>
</feature>
<dbReference type="InterPro" id="IPR029058">
    <property type="entry name" value="AB_hydrolase_fold"/>
</dbReference>
<dbReference type="GO" id="GO:0006508">
    <property type="term" value="P:proteolysis"/>
    <property type="evidence" value="ECO:0007669"/>
    <property type="project" value="InterPro"/>
</dbReference>
<organism evidence="3 4">
    <name type="scientific">Koribacter versatilis (strain Ellin345)</name>
    <dbReference type="NCBI Taxonomy" id="204669"/>
    <lineage>
        <taxon>Bacteria</taxon>
        <taxon>Pseudomonadati</taxon>
        <taxon>Acidobacteriota</taxon>
        <taxon>Terriglobia</taxon>
        <taxon>Terriglobales</taxon>
        <taxon>Candidatus Korobacteraceae</taxon>
        <taxon>Candidatus Korobacter</taxon>
    </lineage>
</organism>
<dbReference type="eggNOG" id="COG1506">
    <property type="taxonomic scope" value="Bacteria"/>
</dbReference>
<keyword evidence="4" id="KW-1185">Reference proteome</keyword>
<evidence type="ECO:0000313" key="3">
    <source>
        <dbReference type="EMBL" id="ABF40154.1"/>
    </source>
</evidence>
<dbReference type="STRING" id="204669.Acid345_1151"/>
<dbReference type="GO" id="GO:0008239">
    <property type="term" value="F:dipeptidyl-peptidase activity"/>
    <property type="evidence" value="ECO:0007669"/>
    <property type="project" value="TreeGrafter"/>
</dbReference>
<dbReference type="KEGG" id="aba:Acid345_1151"/>
<feature type="domain" description="Peptidase S9 prolyl oligopeptidase catalytic" evidence="1">
    <location>
        <begin position="551"/>
        <end position="750"/>
    </location>
</feature>
<dbReference type="Gene3D" id="3.40.50.1820">
    <property type="entry name" value="alpha/beta hydrolase"/>
    <property type="match status" value="1"/>
</dbReference>
<name>Q1ISJ6_KORVE</name>